<protein>
    <recommendedName>
        <fullName evidence="6">G-protein coupled receptors family 1 profile domain-containing protein</fullName>
    </recommendedName>
</protein>
<dbReference type="SUPFAM" id="SSF81321">
    <property type="entry name" value="Family A G protein-coupled receptor-like"/>
    <property type="match status" value="1"/>
</dbReference>
<evidence type="ECO:0000313" key="8">
    <source>
        <dbReference type="EnsemblMetazoa" id="HelroP159134"/>
    </source>
</evidence>
<evidence type="ECO:0000259" key="6">
    <source>
        <dbReference type="PROSITE" id="PS50262"/>
    </source>
</evidence>
<feature type="transmembrane region" description="Helical" evidence="5">
    <location>
        <begin position="86"/>
        <end position="114"/>
    </location>
</feature>
<dbReference type="Proteomes" id="UP000015101">
    <property type="component" value="Unassembled WGS sequence"/>
</dbReference>
<dbReference type="OrthoDB" id="10011262at2759"/>
<organism evidence="8 9">
    <name type="scientific">Helobdella robusta</name>
    <name type="common">Californian leech</name>
    <dbReference type="NCBI Taxonomy" id="6412"/>
    <lineage>
        <taxon>Eukaryota</taxon>
        <taxon>Metazoa</taxon>
        <taxon>Spiralia</taxon>
        <taxon>Lophotrochozoa</taxon>
        <taxon>Annelida</taxon>
        <taxon>Clitellata</taxon>
        <taxon>Hirudinea</taxon>
        <taxon>Rhynchobdellida</taxon>
        <taxon>Glossiphoniidae</taxon>
        <taxon>Helobdella</taxon>
    </lineage>
</organism>
<dbReference type="EnsemblMetazoa" id="HelroT159134">
    <property type="protein sequence ID" value="HelroP159134"/>
    <property type="gene ID" value="HelroG159134"/>
</dbReference>
<comment type="subcellular location">
    <subcellularLocation>
        <location evidence="1">Membrane</location>
    </subcellularLocation>
</comment>
<dbReference type="KEGG" id="hro:HELRODRAFT_159134"/>
<reference evidence="8" key="3">
    <citation type="submission" date="2015-06" db="UniProtKB">
        <authorList>
            <consortium name="EnsemblMetazoa"/>
        </authorList>
    </citation>
    <scope>IDENTIFICATION</scope>
</reference>
<dbReference type="PANTHER" id="PTHR46641:SF2">
    <property type="entry name" value="FMRFAMIDE RECEPTOR"/>
    <property type="match status" value="1"/>
</dbReference>
<dbReference type="Gene3D" id="1.20.1070.10">
    <property type="entry name" value="Rhodopsin 7-helix transmembrane proteins"/>
    <property type="match status" value="1"/>
</dbReference>
<feature type="transmembrane region" description="Helical" evidence="5">
    <location>
        <begin position="215"/>
        <end position="232"/>
    </location>
</feature>
<evidence type="ECO:0000313" key="7">
    <source>
        <dbReference type="EMBL" id="ESO12574.1"/>
    </source>
</evidence>
<feature type="domain" description="G-protein coupled receptors family 1 profile" evidence="6">
    <location>
        <begin position="106"/>
        <end position="281"/>
    </location>
</feature>
<keyword evidence="2 5" id="KW-0812">Transmembrane</keyword>
<reference evidence="9" key="1">
    <citation type="submission" date="2012-12" db="EMBL/GenBank/DDBJ databases">
        <authorList>
            <person name="Hellsten U."/>
            <person name="Grimwood J."/>
            <person name="Chapman J.A."/>
            <person name="Shapiro H."/>
            <person name="Aerts A."/>
            <person name="Otillar R.P."/>
            <person name="Terry A.Y."/>
            <person name="Boore J.L."/>
            <person name="Simakov O."/>
            <person name="Marletaz F."/>
            <person name="Cho S.-J."/>
            <person name="Edsinger-Gonzales E."/>
            <person name="Havlak P."/>
            <person name="Kuo D.-H."/>
            <person name="Larsson T."/>
            <person name="Lv J."/>
            <person name="Arendt D."/>
            <person name="Savage R."/>
            <person name="Osoegawa K."/>
            <person name="de Jong P."/>
            <person name="Lindberg D.R."/>
            <person name="Seaver E.C."/>
            <person name="Weisblat D.A."/>
            <person name="Putnam N.H."/>
            <person name="Grigoriev I.V."/>
            <person name="Rokhsar D.S."/>
        </authorList>
    </citation>
    <scope>NUCLEOTIDE SEQUENCE</scope>
</reference>
<evidence type="ECO:0000256" key="5">
    <source>
        <dbReference type="SAM" id="Phobius"/>
    </source>
</evidence>
<dbReference type="EMBL" id="AMQM01000196">
    <property type="status" value="NOT_ANNOTATED_CDS"/>
    <property type="molecule type" value="Genomic_DNA"/>
</dbReference>
<dbReference type="InterPro" id="IPR017452">
    <property type="entry name" value="GPCR_Rhodpsn_7TM"/>
</dbReference>
<dbReference type="HOGENOM" id="CLU_991360_0_0_1"/>
<dbReference type="InterPro" id="IPR052954">
    <property type="entry name" value="GPCR-Ligand_Int"/>
</dbReference>
<evidence type="ECO:0000256" key="1">
    <source>
        <dbReference type="ARBA" id="ARBA00004370"/>
    </source>
</evidence>
<dbReference type="CTD" id="20198177"/>
<dbReference type="EMBL" id="KB095811">
    <property type="protein sequence ID" value="ESO12574.1"/>
    <property type="molecule type" value="Genomic_DNA"/>
</dbReference>
<feature type="transmembrane region" description="Helical" evidence="5">
    <location>
        <begin position="173"/>
        <end position="194"/>
    </location>
</feature>
<name>T1ENM7_HELRO</name>
<dbReference type="PANTHER" id="PTHR46641">
    <property type="entry name" value="FMRFAMIDE RECEPTOR-RELATED"/>
    <property type="match status" value="1"/>
</dbReference>
<evidence type="ECO:0000256" key="4">
    <source>
        <dbReference type="ARBA" id="ARBA00023136"/>
    </source>
</evidence>
<proteinExistence type="predicted"/>
<dbReference type="AlphaFoldDB" id="T1ENM7"/>
<keyword evidence="4 5" id="KW-0472">Membrane</keyword>
<dbReference type="RefSeq" id="XP_009009294.1">
    <property type="nucleotide sequence ID" value="XM_009011046.1"/>
</dbReference>
<evidence type="ECO:0000256" key="3">
    <source>
        <dbReference type="ARBA" id="ARBA00022989"/>
    </source>
</evidence>
<dbReference type="GeneID" id="20198177"/>
<evidence type="ECO:0000256" key="2">
    <source>
        <dbReference type="ARBA" id="ARBA00022692"/>
    </source>
</evidence>
<dbReference type="GO" id="GO:0016020">
    <property type="term" value="C:membrane"/>
    <property type="evidence" value="ECO:0007669"/>
    <property type="project" value="UniProtKB-SubCell"/>
</dbReference>
<accession>T1ENM7</accession>
<evidence type="ECO:0000313" key="9">
    <source>
        <dbReference type="Proteomes" id="UP000015101"/>
    </source>
</evidence>
<reference evidence="7 9" key="2">
    <citation type="journal article" date="2013" name="Nature">
        <title>Insights into bilaterian evolution from three spiralian genomes.</title>
        <authorList>
            <person name="Simakov O."/>
            <person name="Marletaz F."/>
            <person name="Cho S.J."/>
            <person name="Edsinger-Gonzales E."/>
            <person name="Havlak P."/>
            <person name="Hellsten U."/>
            <person name="Kuo D.H."/>
            <person name="Larsson T."/>
            <person name="Lv J."/>
            <person name="Arendt D."/>
            <person name="Savage R."/>
            <person name="Osoegawa K."/>
            <person name="de Jong P."/>
            <person name="Grimwood J."/>
            <person name="Chapman J.A."/>
            <person name="Shapiro H."/>
            <person name="Aerts A."/>
            <person name="Otillar R.P."/>
            <person name="Terry A.Y."/>
            <person name="Boore J.L."/>
            <person name="Grigoriev I.V."/>
            <person name="Lindberg D.R."/>
            <person name="Seaver E.C."/>
            <person name="Weisblat D.A."/>
            <person name="Putnam N.H."/>
            <person name="Rokhsar D.S."/>
        </authorList>
    </citation>
    <scope>NUCLEOTIDE SEQUENCE</scope>
</reference>
<dbReference type="InParanoid" id="T1ENM7"/>
<sequence length="281" mass="32343">MAQWHDDLDWKSGDLVGLQKSKFCLPAPFHSYKKIILKKFHWEYLKDKLSVNNSLINMSHRSNSSNISSNSSATNVEEAARYDCSLFVFLVCSVAMGIACLLGTSGNALSFFIFTKHKTTTSTILLLKFIAIFDFLFLFLTFFIYPALSFYQCTFKDPDGRAIETFGSYNTRIFWPTATIMHTCIVWSTVLVTVNRYRAVTRAVEDYGSASNLKPTYLHVLCIFIFSIIYNLPRFFETMIEGIFINVRKFFLEMHSLSCLKNEIFIFVFACGKKLQFNLNL</sequence>
<dbReference type="PROSITE" id="PS50262">
    <property type="entry name" value="G_PROTEIN_RECEP_F1_2"/>
    <property type="match status" value="1"/>
</dbReference>
<dbReference type="eggNOG" id="KOG3656">
    <property type="taxonomic scope" value="Eukaryota"/>
</dbReference>
<feature type="transmembrane region" description="Helical" evidence="5">
    <location>
        <begin position="126"/>
        <end position="148"/>
    </location>
</feature>
<gene>
    <name evidence="8" type="primary">20198177</name>
    <name evidence="7" type="ORF">HELRODRAFT_159134</name>
</gene>
<keyword evidence="3 5" id="KW-1133">Transmembrane helix</keyword>
<keyword evidence="9" id="KW-1185">Reference proteome</keyword>